<evidence type="ECO:0000259" key="1">
    <source>
        <dbReference type="Pfam" id="PF10547"/>
    </source>
</evidence>
<organism evidence="2 3">
    <name type="scientific">Providencia sneebia DSM 19967</name>
    <dbReference type="NCBI Taxonomy" id="1141660"/>
    <lineage>
        <taxon>Bacteria</taxon>
        <taxon>Pseudomonadati</taxon>
        <taxon>Pseudomonadota</taxon>
        <taxon>Gammaproteobacteria</taxon>
        <taxon>Enterobacterales</taxon>
        <taxon>Morganellaceae</taxon>
        <taxon>Providencia</taxon>
    </lineage>
</organism>
<name>K8WCZ6_9GAMM</name>
<evidence type="ECO:0000313" key="3">
    <source>
        <dbReference type="Proteomes" id="UP000010290"/>
    </source>
</evidence>
<protein>
    <submittedName>
        <fullName evidence="2">Antirepressor-like protein</fullName>
    </submittedName>
</protein>
<comment type="caution">
    <text evidence="2">The sequence shown here is derived from an EMBL/GenBank/DDBJ whole genome shotgun (WGS) entry which is preliminary data.</text>
</comment>
<feature type="domain" description="Antirepressor protein ant N-terminal" evidence="1">
    <location>
        <begin position="34"/>
        <end position="65"/>
    </location>
</feature>
<keyword evidence="3" id="KW-1185">Reference proteome</keyword>
<gene>
    <name evidence="2" type="ORF">OO7_06829</name>
</gene>
<proteinExistence type="predicted"/>
<accession>K8WCZ6</accession>
<reference evidence="2 3" key="1">
    <citation type="journal article" date="2012" name="BMC Genomics">
        <title>Comparative genomics of bacteria in the genus Providencia isolated from wild Drosophila melanogaster.</title>
        <authorList>
            <person name="Galac M.R."/>
            <person name="Lazzaro B.P."/>
        </authorList>
    </citation>
    <scope>NUCLEOTIDE SEQUENCE [LARGE SCALE GENOMIC DNA]</scope>
    <source>
        <strain evidence="2 3">DSM 19967</strain>
    </source>
</reference>
<dbReference type="Proteomes" id="UP000010290">
    <property type="component" value="Chromosome"/>
</dbReference>
<sequence length="66" mass="7026">MPINSEAPTAGTVEASNLSVMLEKTDMNTISTINVPFHGNNLCIVNHDGRPYVPMKPIVEGMGLSA</sequence>
<dbReference type="InterPro" id="IPR018875">
    <property type="entry name" value="Antirepressor_Ant_N"/>
</dbReference>
<dbReference type="HOGENOM" id="CLU_2827808_0_0_6"/>
<dbReference type="Pfam" id="PF10547">
    <property type="entry name" value="P22_AR_N"/>
    <property type="match status" value="1"/>
</dbReference>
<evidence type="ECO:0000313" key="2">
    <source>
        <dbReference type="EMBL" id="EKT58414.1"/>
    </source>
</evidence>
<dbReference type="AlphaFoldDB" id="K8WCZ6"/>
<dbReference type="EMBL" id="AKKN01000007">
    <property type="protein sequence ID" value="EKT58414.1"/>
    <property type="molecule type" value="Genomic_DNA"/>
</dbReference>